<protein>
    <submittedName>
        <fullName evidence="3">Uncharacterized protein</fullName>
    </submittedName>
</protein>
<reference evidence="3" key="1">
    <citation type="submission" date="2023-03" db="EMBL/GenBank/DDBJ databases">
        <title>Massive genome expansion in bonnet fungi (Mycena s.s.) driven by repeated elements and novel gene families across ecological guilds.</title>
        <authorList>
            <consortium name="Lawrence Berkeley National Laboratory"/>
            <person name="Harder C.B."/>
            <person name="Miyauchi S."/>
            <person name="Viragh M."/>
            <person name="Kuo A."/>
            <person name="Thoen E."/>
            <person name="Andreopoulos B."/>
            <person name="Lu D."/>
            <person name="Skrede I."/>
            <person name="Drula E."/>
            <person name="Henrissat B."/>
            <person name="Morin E."/>
            <person name="Kohler A."/>
            <person name="Barry K."/>
            <person name="LaButti K."/>
            <person name="Morin E."/>
            <person name="Salamov A."/>
            <person name="Lipzen A."/>
            <person name="Mereny Z."/>
            <person name="Hegedus B."/>
            <person name="Baldrian P."/>
            <person name="Stursova M."/>
            <person name="Weitz H."/>
            <person name="Taylor A."/>
            <person name="Grigoriev I.V."/>
            <person name="Nagy L.G."/>
            <person name="Martin F."/>
            <person name="Kauserud H."/>
        </authorList>
    </citation>
    <scope>NUCLEOTIDE SEQUENCE</scope>
    <source>
        <strain evidence="3">CBHHK002</strain>
    </source>
</reference>
<evidence type="ECO:0000256" key="2">
    <source>
        <dbReference type="SAM" id="MobiDB-lite"/>
    </source>
</evidence>
<gene>
    <name evidence="3" type="ORF">DFH08DRAFT_961447</name>
</gene>
<feature type="coiled-coil region" evidence="1">
    <location>
        <begin position="71"/>
        <end position="119"/>
    </location>
</feature>
<proteinExistence type="predicted"/>
<organism evidence="3 4">
    <name type="scientific">Mycena albidolilacea</name>
    <dbReference type="NCBI Taxonomy" id="1033008"/>
    <lineage>
        <taxon>Eukaryota</taxon>
        <taxon>Fungi</taxon>
        <taxon>Dikarya</taxon>
        <taxon>Basidiomycota</taxon>
        <taxon>Agaricomycotina</taxon>
        <taxon>Agaricomycetes</taxon>
        <taxon>Agaricomycetidae</taxon>
        <taxon>Agaricales</taxon>
        <taxon>Marasmiineae</taxon>
        <taxon>Mycenaceae</taxon>
        <taxon>Mycena</taxon>
    </lineage>
</organism>
<dbReference type="EMBL" id="JARIHO010000020">
    <property type="protein sequence ID" value="KAJ7347068.1"/>
    <property type="molecule type" value="Genomic_DNA"/>
</dbReference>
<evidence type="ECO:0000313" key="4">
    <source>
        <dbReference type="Proteomes" id="UP001218218"/>
    </source>
</evidence>
<keyword evidence="4" id="KW-1185">Reference proteome</keyword>
<dbReference type="AlphaFoldDB" id="A0AAD7ESG9"/>
<keyword evidence="1" id="KW-0175">Coiled coil</keyword>
<evidence type="ECO:0000256" key="1">
    <source>
        <dbReference type="SAM" id="Coils"/>
    </source>
</evidence>
<name>A0AAD7ESG9_9AGAR</name>
<dbReference type="Proteomes" id="UP001218218">
    <property type="component" value="Unassembled WGS sequence"/>
</dbReference>
<evidence type="ECO:0000313" key="3">
    <source>
        <dbReference type="EMBL" id="KAJ7347068.1"/>
    </source>
</evidence>
<feature type="region of interest" description="Disordered" evidence="2">
    <location>
        <begin position="1"/>
        <end position="58"/>
    </location>
</feature>
<accession>A0AAD7ESG9</accession>
<sequence length="222" mass="24366">MLALRRSKAQKDQLKAARTKSTPLGRSDTPDDENTAHLAVPTKSVSKRPKTRSSSTNSALIQQITDLTSSLDRAAQENVDLKSVIADLEGSNQAQASILEKLDRQLESLRSRLAQSTAAHSSCHLHLSTALTDLSLERDTLQKSHKRIRCLELDKKKALIAKRSDAKASAAALSTVNSYTDTQSHLVAFLTGENHRLEALLLTKTTTAAEAMKKLQMQRNAW</sequence>
<comment type="caution">
    <text evidence="3">The sequence shown here is derived from an EMBL/GenBank/DDBJ whole genome shotgun (WGS) entry which is preliminary data.</text>
</comment>